<evidence type="ECO:0000256" key="9">
    <source>
        <dbReference type="ARBA" id="ARBA00022833"/>
    </source>
</evidence>
<evidence type="ECO:0000256" key="12">
    <source>
        <dbReference type="ARBA" id="ARBA00022967"/>
    </source>
</evidence>
<gene>
    <name evidence="19" type="primary">cadA</name>
    <name evidence="19" type="ORF">MFMK1_001646</name>
</gene>
<feature type="transmembrane region" description="Helical" evidence="17">
    <location>
        <begin position="92"/>
        <end position="108"/>
    </location>
</feature>
<dbReference type="Gene3D" id="3.40.50.1000">
    <property type="entry name" value="HAD superfamily/HAD-like"/>
    <property type="match status" value="1"/>
</dbReference>
<dbReference type="SUPFAM" id="SSF81665">
    <property type="entry name" value="Calcium ATPase, transmembrane domain M"/>
    <property type="match status" value="1"/>
</dbReference>
<dbReference type="PROSITE" id="PS00154">
    <property type="entry name" value="ATPASE_E1_E2"/>
    <property type="match status" value="1"/>
</dbReference>
<dbReference type="Gene3D" id="2.70.150.10">
    <property type="entry name" value="Calcium-transporting ATPase, cytoplasmic transduction domain A"/>
    <property type="match status" value="1"/>
</dbReference>
<keyword evidence="11" id="KW-0460">Magnesium</keyword>
<keyword evidence="20" id="KW-1185">Reference proteome</keyword>
<evidence type="ECO:0000256" key="5">
    <source>
        <dbReference type="ARBA" id="ARBA00022553"/>
    </source>
</evidence>
<dbReference type="GO" id="GO:0016463">
    <property type="term" value="F:P-type zinc transporter activity"/>
    <property type="evidence" value="ECO:0007669"/>
    <property type="project" value="UniProtKB-EC"/>
</dbReference>
<dbReference type="SUPFAM" id="SSF55008">
    <property type="entry name" value="HMA, heavy metal-associated domain"/>
    <property type="match status" value="1"/>
</dbReference>
<dbReference type="PRINTS" id="PR00941">
    <property type="entry name" value="CDATPASE"/>
</dbReference>
<evidence type="ECO:0000256" key="8">
    <source>
        <dbReference type="ARBA" id="ARBA00022741"/>
    </source>
</evidence>
<dbReference type="Gene3D" id="3.30.70.100">
    <property type="match status" value="1"/>
</dbReference>
<comment type="catalytic activity">
    <reaction evidence="16">
        <text>Cd(2+)(in) + ATP + H2O = Cd(2+)(out) + ADP + phosphate + H(+)</text>
        <dbReference type="Rhea" id="RHEA:12132"/>
        <dbReference type="ChEBI" id="CHEBI:15377"/>
        <dbReference type="ChEBI" id="CHEBI:15378"/>
        <dbReference type="ChEBI" id="CHEBI:30616"/>
        <dbReference type="ChEBI" id="CHEBI:43474"/>
        <dbReference type="ChEBI" id="CHEBI:48775"/>
        <dbReference type="ChEBI" id="CHEBI:456216"/>
        <dbReference type="EC" id="7.2.2.21"/>
    </reaction>
</comment>
<proteinExistence type="inferred from homology"/>
<protein>
    <submittedName>
        <fullName evidence="19">Cadmium-translocating P-type ATPase</fullName>
    </submittedName>
</protein>
<dbReference type="FunFam" id="3.40.1110.10:FF:000066">
    <property type="entry name" value="Cadmium-translocating P-type ATPase"/>
    <property type="match status" value="1"/>
</dbReference>
<dbReference type="SFLD" id="SFLDS00003">
    <property type="entry name" value="Haloacid_Dehalogenase"/>
    <property type="match status" value="1"/>
</dbReference>
<dbReference type="GO" id="GO:0005524">
    <property type="term" value="F:ATP binding"/>
    <property type="evidence" value="ECO:0007669"/>
    <property type="project" value="UniProtKB-UniRule"/>
</dbReference>
<keyword evidence="10 17" id="KW-0067">ATP-binding</keyword>
<evidence type="ECO:0000256" key="15">
    <source>
        <dbReference type="ARBA" id="ARBA00047308"/>
    </source>
</evidence>
<dbReference type="PANTHER" id="PTHR48085">
    <property type="entry name" value="CADMIUM/ZINC-TRANSPORTING ATPASE HMA2-RELATED"/>
    <property type="match status" value="1"/>
</dbReference>
<dbReference type="InterPro" id="IPR001757">
    <property type="entry name" value="P_typ_ATPase"/>
</dbReference>
<keyword evidence="13 17" id="KW-1133">Transmembrane helix</keyword>
<evidence type="ECO:0000256" key="2">
    <source>
        <dbReference type="ARBA" id="ARBA00006024"/>
    </source>
</evidence>
<evidence type="ECO:0000313" key="20">
    <source>
        <dbReference type="Proteomes" id="UP001329915"/>
    </source>
</evidence>
<dbReference type="PANTHER" id="PTHR48085:SF5">
    <property type="entry name" value="CADMIUM_ZINC-TRANSPORTING ATPASE HMA4-RELATED"/>
    <property type="match status" value="1"/>
</dbReference>
<keyword evidence="8 17" id="KW-0547">Nucleotide-binding</keyword>
<dbReference type="CDD" id="cd00371">
    <property type="entry name" value="HMA"/>
    <property type="match status" value="1"/>
</dbReference>
<evidence type="ECO:0000256" key="10">
    <source>
        <dbReference type="ARBA" id="ARBA00022840"/>
    </source>
</evidence>
<feature type="transmembrane region" description="Helical" evidence="17">
    <location>
        <begin position="322"/>
        <end position="342"/>
    </location>
</feature>
<dbReference type="KEGG" id="dbc:MFMK1_001646"/>
<evidence type="ECO:0000256" key="3">
    <source>
        <dbReference type="ARBA" id="ARBA00022475"/>
    </source>
</evidence>
<dbReference type="InterPro" id="IPR023298">
    <property type="entry name" value="ATPase_P-typ_TM_dom_sf"/>
</dbReference>
<feature type="transmembrane region" description="Helical" evidence="17">
    <location>
        <begin position="120"/>
        <end position="137"/>
    </location>
</feature>
<dbReference type="AlphaFoldDB" id="A0AAU0UND8"/>
<dbReference type="Pfam" id="PF00122">
    <property type="entry name" value="E1-E2_ATPase"/>
    <property type="match status" value="1"/>
</dbReference>
<dbReference type="GO" id="GO:0046872">
    <property type="term" value="F:metal ion binding"/>
    <property type="evidence" value="ECO:0007669"/>
    <property type="project" value="UniProtKB-KW"/>
</dbReference>
<dbReference type="InterPro" id="IPR008250">
    <property type="entry name" value="ATPase_P-typ_transduc_dom_A_sf"/>
</dbReference>
<dbReference type="PROSITE" id="PS01047">
    <property type="entry name" value="HMA_1"/>
    <property type="match status" value="1"/>
</dbReference>
<dbReference type="RefSeq" id="WP_366924654.1">
    <property type="nucleotide sequence ID" value="NZ_CP121694.1"/>
</dbReference>
<evidence type="ECO:0000256" key="17">
    <source>
        <dbReference type="RuleBase" id="RU362081"/>
    </source>
</evidence>
<comment type="subcellular location">
    <subcellularLocation>
        <location evidence="1">Cell membrane</location>
        <topology evidence="1">Multi-pass membrane protein</topology>
    </subcellularLocation>
</comment>
<dbReference type="CDD" id="cd07548">
    <property type="entry name" value="P-type_ATPase-Cd_Zn_Co_like"/>
    <property type="match status" value="1"/>
</dbReference>
<dbReference type="InterPro" id="IPR051014">
    <property type="entry name" value="Cation_Transport_ATPase_IB"/>
</dbReference>
<keyword evidence="9" id="KW-0862">Zinc</keyword>
<dbReference type="Pfam" id="PF00702">
    <property type="entry name" value="Hydrolase"/>
    <property type="match status" value="1"/>
</dbReference>
<dbReference type="PRINTS" id="PR00119">
    <property type="entry name" value="CATATPASE"/>
</dbReference>
<evidence type="ECO:0000256" key="6">
    <source>
        <dbReference type="ARBA" id="ARBA00022692"/>
    </source>
</evidence>
<evidence type="ECO:0000256" key="4">
    <source>
        <dbReference type="ARBA" id="ARBA00022539"/>
    </source>
</evidence>
<name>A0AAU0UND8_9FIRM</name>
<evidence type="ECO:0000256" key="16">
    <source>
        <dbReference type="ARBA" id="ARBA00049338"/>
    </source>
</evidence>
<evidence type="ECO:0000256" key="7">
    <source>
        <dbReference type="ARBA" id="ARBA00022723"/>
    </source>
</evidence>
<dbReference type="InterPro" id="IPR027256">
    <property type="entry name" value="P-typ_ATPase_IB"/>
</dbReference>
<dbReference type="Proteomes" id="UP001329915">
    <property type="component" value="Chromosome"/>
</dbReference>
<dbReference type="GO" id="GO:0008551">
    <property type="term" value="F:P-type cadmium transporter activity"/>
    <property type="evidence" value="ECO:0007669"/>
    <property type="project" value="UniProtKB-EC"/>
</dbReference>
<feature type="domain" description="P-type ATPase A" evidence="18">
    <location>
        <begin position="204"/>
        <end position="303"/>
    </location>
</feature>
<dbReference type="GO" id="GO:0016887">
    <property type="term" value="F:ATP hydrolysis activity"/>
    <property type="evidence" value="ECO:0007669"/>
    <property type="project" value="InterPro"/>
</dbReference>
<keyword evidence="14 17" id="KW-0472">Membrane</keyword>
<keyword evidence="5" id="KW-0597">Phosphoprotein</keyword>
<dbReference type="SFLD" id="SFLDG00002">
    <property type="entry name" value="C1.7:_P-type_atpase_like"/>
    <property type="match status" value="1"/>
</dbReference>
<dbReference type="SUPFAM" id="SSF81653">
    <property type="entry name" value="Calcium ATPase, transduction domain A"/>
    <property type="match status" value="1"/>
</dbReference>
<keyword evidence="4" id="KW-0104">Cadmium</keyword>
<sequence>MSETKALQSSLVKYTLAGLDCASCAQKIEDSLRNKGMKDAAVNFAAGTILLDPKKLNEAQNIIDGIEPGVILTEDGANQDTAGKDESIKKPVLIMAISLFLLTVGLIFNERLYNTPYHVGEYIVLLSAYFLVGWNVVSTAVRNVFRGNLFDENFLMTVATVGAIAIHQLPEAVGVMLFYYVGEFFQDVAVNRSRRSIKALMDIRPEYANLKTNGDLEKVSPDTVNVGDIIVIKPGEKVPLDGTVEEGTSFLDTSALTGESVPRKAELGEGVLAGMINTGSLLTVRVTKVFEDSSVAKILDLMENAGSRKAPTEKFITKFSQYYTPVVVFGALALAVIPPLVITGATFSEWLYRALILLVISCPCALVVSIPLGYFGGIGGSSKKGILIKGANFLEAMTKLDTVVFDKTGTLTKGVFQVAEIKTYDGCADDELLRYAAIAEVNSNHPIAKSIIEVYQGDIDRERIRDYQEISGHGIKASYEGKEIIAGNDRLLHRENIKHKDCCDVEGTVVYVAVAGKFLGYITIADEIKEDAVEAVANLKKLGVRKTVMLTGDDQSVAEKVASRIGIDAVYANLLPEDKVSKLEELMEGINHKAKLAFVGDGINDAPVITRADIGVAMGGLGSDAAIEAADVVIMDDAPSKMAAVVSVARNTKKIITQNIVLALGIKGVFVVLGSFGMATMWEAVFADVGVALLAVLNATRALKG</sequence>
<reference evidence="19 20" key="1">
    <citation type="submission" date="2023-04" db="EMBL/GenBank/DDBJ databases">
        <authorList>
            <person name="Hsu D."/>
        </authorList>
    </citation>
    <scope>NUCLEOTIDE SEQUENCE [LARGE SCALE GENOMIC DNA]</scope>
    <source>
        <strain evidence="19 20">MK1</strain>
    </source>
</reference>
<dbReference type="InterPro" id="IPR023214">
    <property type="entry name" value="HAD_sf"/>
</dbReference>
<dbReference type="InterPro" id="IPR018303">
    <property type="entry name" value="ATPase_P-typ_P_site"/>
</dbReference>
<accession>A0AAU0UND8</accession>
<evidence type="ECO:0000256" key="1">
    <source>
        <dbReference type="ARBA" id="ARBA00004651"/>
    </source>
</evidence>
<feature type="transmembrane region" description="Helical" evidence="17">
    <location>
        <begin position="354"/>
        <end position="375"/>
    </location>
</feature>
<keyword evidence="3 17" id="KW-1003">Cell membrane</keyword>
<keyword evidence="12" id="KW-1278">Translocase</keyword>
<evidence type="ECO:0000313" key="19">
    <source>
        <dbReference type="EMBL" id="WRO21825.1"/>
    </source>
</evidence>
<dbReference type="InterPro" id="IPR006121">
    <property type="entry name" value="HMA_dom"/>
</dbReference>
<keyword evidence="6 17" id="KW-0812">Transmembrane</keyword>
<dbReference type="NCBIfam" id="TIGR01512">
    <property type="entry name" value="ATPase-IB2_Cd"/>
    <property type="match status" value="1"/>
</dbReference>
<dbReference type="SFLD" id="SFLDF00027">
    <property type="entry name" value="p-type_atpase"/>
    <property type="match status" value="1"/>
</dbReference>
<dbReference type="InterPro" id="IPR059000">
    <property type="entry name" value="ATPase_P-type_domA"/>
</dbReference>
<evidence type="ECO:0000256" key="13">
    <source>
        <dbReference type="ARBA" id="ARBA00022989"/>
    </source>
</evidence>
<feature type="transmembrane region" description="Helical" evidence="17">
    <location>
        <begin position="660"/>
        <end position="679"/>
    </location>
</feature>
<evidence type="ECO:0000259" key="18">
    <source>
        <dbReference type="Pfam" id="PF00122"/>
    </source>
</evidence>
<dbReference type="InterPro" id="IPR044492">
    <property type="entry name" value="P_typ_ATPase_HD_dom"/>
</dbReference>
<comment type="catalytic activity">
    <reaction evidence="15">
        <text>Zn(2+)(in) + ATP + H2O = Zn(2+)(out) + ADP + phosphate + H(+)</text>
        <dbReference type="Rhea" id="RHEA:20621"/>
        <dbReference type="ChEBI" id="CHEBI:15377"/>
        <dbReference type="ChEBI" id="CHEBI:15378"/>
        <dbReference type="ChEBI" id="CHEBI:29105"/>
        <dbReference type="ChEBI" id="CHEBI:30616"/>
        <dbReference type="ChEBI" id="CHEBI:43474"/>
        <dbReference type="ChEBI" id="CHEBI:456216"/>
        <dbReference type="EC" id="7.2.2.12"/>
    </reaction>
</comment>
<comment type="similarity">
    <text evidence="2 17">Belongs to the cation transport ATPase (P-type) (TC 3.A.3) family. Type IB subfamily.</text>
</comment>
<organism evidence="19 20">
    <name type="scientific">Metallumcola ferriviriculae</name>
    <dbReference type="NCBI Taxonomy" id="3039180"/>
    <lineage>
        <taxon>Bacteria</taxon>
        <taxon>Bacillati</taxon>
        <taxon>Bacillota</taxon>
        <taxon>Clostridia</taxon>
        <taxon>Neomoorellales</taxon>
        <taxon>Desulfitibacteraceae</taxon>
        <taxon>Metallumcola</taxon>
    </lineage>
</organism>
<dbReference type="InterPro" id="IPR017969">
    <property type="entry name" value="Heavy-metal-associated_CS"/>
</dbReference>
<keyword evidence="7 17" id="KW-0479">Metal-binding</keyword>
<dbReference type="EMBL" id="CP121694">
    <property type="protein sequence ID" value="WRO21825.1"/>
    <property type="molecule type" value="Genomic_DNA"/>
</dbReference>
<evidence type="ECO:0000256" key="14">
    <source>
        <dbReference type="ARBA" id="ARBA00023136"/>
    </source>
</evidence>
<evidence type="ECO:0000256" key="11">
    <source>
        <dbReference type="ARBA" id="ARBA00022842"/>
    </source>
</evidence>
<dbReference type="NCBIfam" id="TIGR01494">
    <property type="entry name" value="ATPase_P-type"/>
    <property type="match status" value="1"/>
</dbReference>
<dbReference type="Gene3D" id="3.40.1110.10">
    <property type="entry name" value="Calcium-transporting ATPase, cytoplasmic domain N"/>
    <property type="match status" value="1"/>
</dbReference>
<dbReference type="InterPro" id="IPR023299">
    <property type="entry name" value="ATPase_P-typ_cyto_dom_N"/>
</dbReference>
<dbReference type="FunFam" id="2.70.150.10:FF:000002">
    <property type="entry name" value="Copper-transporting ATPase 1, putative"/>
    <property type="match status" value="1"/>
</dbReference>
<dbReference type="InterPro" id="IPR036163">
    <property type="entry name" value="HMA_dom_sf"/>
</dbReference>
<dbReference type="SUPFAM" id="SSF56784">
    <property type="entry name" value="HAD-like"/>
    <property type="match status" value="1"/>
</dbReference>
<dbReference type="GO" id="GO:0005886">
    <property type="term" value="C:plasma membrane"/>
    <property type="evidence" value="ECO:0007669"/>
    <property type="project" value="UniProtKB-SubCell"/>
</dbReference>
<dbReference type="InterPro" id="IPR036412">
    <property type="entry name" value="HAD-like_sf"/>
</dbReference>
<dbReference type="NCBIfam" id="TIGR01525">
    <property type="entry name" value="ATPase-IB_hvy"/>
    <property type="match status" value="1"/>
</dbReference>